<sequence length="134" mass="14869">MTYGSFSTDLLFHPGAWGFVFPVESSGVGGELSLLPAAASAPDLCFAAVRRPVMLPHRMLRHHFAIGNQRGGHQALFYLLKHSRSEDRLHQELHVGSPLPLLTFISQSSPSNRQSLCKRRRLDSGFNSTCAVRR</sequence>
<dbReference type="Proteomes" id="UP000015105">
    <property type="component" value="Chromosome 5D"/>
</dbReference>
<name>A0A453KLI5_AEGTS</name>
<proteinExistence type="predicted"/>
<reference evidence="2" key="2">
    <citation type="journal article" date="2017" name="Nat. Plants">
        <title>The Aegilops tauschii genome reveals multiple impacts of transposons.</title>
        <authorList>
            <person name="Zhao G."/>
            <person name="Zou C."/>
            <person name="Li K."/>
            <person name="Wang K."/>
            <person name="Li T."/>
            <person name="Gao L."/>
            <person name="Zhang X."/>
            <person name="Wang H."/>
            <person name="Yang Z."/>
            <person name="Liu X."/>
            <person name="Jiang W."/>
            <person name="Mao L."/>
            <person name="Kong X."/>
            <person name="Jiao Y."/>
            <person name="Jia J."/>
        </authorList>
    </citation>
    <scope>NUCLEOTIDE SEQUENCE [LARGE SCALE GENOMIC DNA]</scope>
    <source>
        <strain evidence="2">cv. AL8/78</strain>
    </source>
</reference>
<dbReference type="EnsemblPlants" id="AET5Gv20453300.12">
    <property type="protein sequence ID" value="AET5Gv20453300.12"/>
    <property type="gene ID" value="AET5Gv20453300"/>
</dbReference>
<dbReference type="Gramene" id="AET5Gv20453300.12">
    <property type="protein sequence ID" value="AET5Gv20453300.12"/>
    <property type="gene ID" value="AET5Gv20453300"/>
</dbReference>
<evidence type="ECO:0000313" key="2">
    <source>
        <dbReference type="Proteomes" id="UP000015105"/>
    </source>
</evidence>
<evidence type="ECO:0000313" key="1">
    <source>
        <dbReference type="EnsemblPlants" id="AET5Gv20453300.12"/>
    </source>
</evidence>
<dbReference type="AlphaFoldDB" id="A0A453KLI5"/>
<reference evidence="2" key="1">
    <citation type="journal article" date="2014" name="Science">
        <title>Ancient hybridizations among the ancestral genomes of bread wheat.</title>
        <authorList>
            <consortium name="International Wheat Genome Sequencing Consortium,"/>
            <person name="Marcussen T."/>
            <person name="Sandve S.R."/>
            <person name="Heier L."/>
            <person name="Spannagl M."/>
            <person name="Pfeifer M."/>
            <person name="Jakobsen K.S."/>
            <person name="Wulff B.B."/>
            <person name="Steuernagel B."/>
            <person name="Mayer K.F."/>
            <person name="Olsen O.A."/>
        </authorList>
    </citation>
    <scope>NUCLEOTIDE SEQUENCE [LARGE SCALE GENOMIC DNA]</scope>
    <source>
        <strain evidence="2">cv. AL8/78</strain>
    </source>
</reference>
<protein>
    <submittedName>
        <fullName evidence="1">Uncharacterized protein</fullName>
    </submittedName>
</protein>
<accession>A0A453KLI5</accession>
<reference evidence="1" key="3">
    <citation type="journal article" date="2017" name="Nature">
        <title>Genome sequence of the progenitor of the wheat D genome Aegilops tauschii.</title>
        <authorList>
            <person name="Luo M.C."/>
            <person name="Gu Y.Q."/>
            <person name="Puiu D."/>
            <person name="Wang H."/>
            <person name="Twardziok S.O."/>
            <person name="Deal K.R."/>
            <person name="Huo N."/>
            <person name="Zhu T."/>
            <person name="Wang L."/>
            <person name="Wang Y."/>
            <person name="McGuire P.E."/>
            <person name="Liu S."/>
            <person name="Long H."/>
            <person name="Ramasamy R.K."/>
            <person name="Rodriguez J.C."/>
            <person name="Van S.L."/>
            <person name="Yuan L."/>
            <person name="Wang Z."/>
            <person name="Xia Z."/>
            <person name="Xiao L."/>
            <person name="Anderson O.D."/>
            <person name="Ouyang S."/>
            <person name="Liang Y."/>
            <person name="Zimin A.V."/>
            <person name="Pertea G."/>
            <person name="Qi P."/>
            <person name="Bennetzen J.L."/>
            <person name="Dai X."/>
            <person name="Dawson M.W."/>
            <person name="Muller H.G."/>
            <person name="Kugler K."/>
            <person name="Rivarola-Duarte L."/>
            <person name="Spannagl M."/>
            <person name="Mayer K.F.X."/>
            <person name="Lu F.H."/>
            <person name="Bevan M.W."/>
            <person name="Leroy P."/>
            <person name="Li P."/>
            <person name="You F.M."/>
            <person name="Sun Q."/>
            <person name="Liu Z."/>
            <person name="Lyons E."/>
            <person name="Wicker T."/>
            <person name="Salzberg S.L."/>
            <person name="Devos K.M."/>
            <person name="Dvorak J."/>
        </authorList>
    </citation>
    <scope>NUCLEOTIDE SEQUENCE [LARGE SCALE GENOMIC DNA]</scope>
    <source>
        <strain evidence="1">cv. AL8/78</strain>
    </source>
</reference>
<reference evidence="1" key="5">
    <citation type="journal article" date="2021" name="G3 (Bethesda)">
        <title>Aegilops tauschii genome assembly Aet v5.0 features greater sequence contiguity and improved annotation.</title>
        <authorList>
            <person name="Wang L."/>
            <person name="Zhu T."/>
            <person name="Rodriguez J.C."/>
            <person name="Deal K.R."/>
            <person name="Dubcovsky J."/>
            <person name="McGuire P.E."/>
            <person name="Lux T."/>
            <person name="Spannagl M."/>
            <person name="Mayer K.F.X."/>
            <person name="Baldrich P."/>
            <person name="Meyers B.C."/>
            <person name="Huo N."/>
            <person name="Gu Y.Q."/>
            <person name="Zhou H."/>
            <person name="Devos K.M."/>
            <person name="Bennetzen J.L."/>
            <person name="Unver T."/>
            <person name="Budak H."/>
            <person name="Gulick P.J."/>
            <person name="Galiba G."/>
            <person name="Kalapos B."/>
            <person name="Nelson D.R."/>
            <person name="Li P."/>
            <person name="You F.M."/>
            <person name="Luo M.C."/>
            <person name="Dvorak J."/>
        </authorList>
    </citation>
    <scope>NUCLEOTIDE SEQUENCE [LARGE SCALE GENOMIC DNA]</scope>
    <source>
        <strain evidence="1">cv. AL8/78</strain>
    </source>
</reference>
<reference evidence="1" key="4">
    <citation type="submission" date="2019-03" db="UniProtKB">
        <authorList>
            <consortium name="EnsemblPlants"/>
        </authorList>
    </citation>
    <scope>IDENTIFICATION</scope>
</reference>
<keyword evidence="2" id="KW-1185">Reference proteome</keyword>
<organism evidence="1 2">
    <name type="scientific">Aegilops tauschii subsp. strangulata</name>
    <name type="common">Goatgrass</name>
    <dbReference type="NCBI Taxonomy" id="200361"/>
    <lineage>
        <taxon>Eukaryota</taxon>
        <taxon>Viridiplantae</taxon>
        <taxon>Streptophyta</taxon>
        <taxon>Embryophyta</taxon>
        <taxon>Tracheophyta</taxon>
        <taxon>Spermatophyta</taxon>
        <taxon>Magnoliopsida</taxon>
        <taxon>Liliopsida</taxon>
        <taxon>Poales</taxon>
        <taxon>Poaceae</taxon>
        <taxon>BOP clade</taxon>
        <taxon>Pooideae</taxon>
        <taxon>Triticodae</taxon>
        <taxon>Triticeae</taxon>
        <taxon>Triticinae</taxon>
        <taxon>Aegilops</taxon>
    </lineage>
</organism>